<dbReference type="Proteomes" id="UP000030185">
    <property type="component" value="Unassembled WGS sequence"/>
</dbReference>
<evidence type="ECO:0000313" key="2">
    <source>
        <dbReference type="Proteomes" id="UP000030185"/>
    </source>
</evidence>
<keyword evidence="2" id="KW-1185">Reference proteome</keyword>
<accession>A0A098LJA2</accession>
<evidence type="ECO:0008006" key="3">
    <source>
        <dbReference type="Google" id="ProtNLM"/>
    </source>
</evidence>
<proteinExistence type="predicted"/>
<sequence length="223" mass="24388">MSFSQIKIGGTKIPTKLGSTTKSLSETEIIDGLKEALTLGSANASQSLNKLDGFYKNPKVKIPFPEDCQRVATELRKLGYGKQVDEFEVTLNRAAEDASKEAATIFANSIKQMTVTDAKNILTGPDTAATGYLRKTTSSSLYNAFAPHITTALDKTTATKKWEEITTLYNKLPLVKKVDTDLTRYTTNKALNGLFVLVADEETKIRKDPAARVSDILKKVFGS</sequence>
<dbReference type="eggNOG" id="ENOG502Z7PK">
    <property type="taxonomic scope" value="Bacteria"/>
</dbReference>
<organism evidence="1 2">
    <name type="scientific">Sporocytophaga myxococcoides</name>
    <dbReference type="NCBI Taxonomy" id="153721"/>
    <lineage>
        <taxon>Bacteria</taxon>
        <taxon>Pseudomonadati</taxon>
        <taxon>Bacteroidota</taxon>
        <taxon>Cytophagia</taxon>
        <taxon>Cytophagales</taxon>
        <taxon>Cytophagaceae</taxon>
        <taxon>Sporocytophaga</taxon>
    </lineage>
</organism>
<dbReference type="AlphaFoldDB" id="A0A098LJA2"/>
<dbReference type="EMBL" id="BBLT01000008">
    <property type="protein sequence ID" value="GAL86467.1"/>
    <property type="molecule type" value="Genomic_DNA"/>
</dbReference>
<protein>
    <recommendedName>
        <fullName evidence="3">DUF4197 domain-containing protein</fullName>
    </recommendedName>
</protein>
<comment type="caution">
    <text evidence="1">The sequence shown here is derived from an EMBL/GenBank/DDBJ whole genome shotgun (WGS) entry which is preliminary data.</text>
</comment>
<dbReference type="InterPro" id="IPR025245">
    <property type="entry name" value="DUF4197"/>
</dbReference>
<gene>
    <name evidence="1" type="ORF">MYP_3696</name>
</gene>
<dbReference type="STRING" id="153721.MYP_3696"/>
<reference evidence="1 2" key="1">
    <citation type="submission" date="2014-09" db="EMBL/GenBank/DDBJ databases">
        <title>Sporocytophaga myxococcoides PG-01 genome sequencing.</title>
        <authorList>
            <person name="Liu L."/>
            <person name="Gao P.J."/>
            <person name="Chen G.J."/>
            <person name="Wang L.S."/>
        </authorList>
    </citation>
    <scope>NUCLEOTIDE SEQUENCE [LARGE SCALE GENOMIC DNA]</scope>
    <source>
        <strain evidence="1 2">PG-01</strain>
    </source>
</reference>
<evidence type="ECO:0000313" key="1">
    <source>
        <dbReference type="EMBL" id="GAL86467.1"/>
    </source>
</evidence>
<name>A0A098LJA2_9BACT</name>
<dbReference type="Pfam" id="PF13852">
    <property type="entry name" value="DUF4197"/>
    <property type="match status" value="1"/>
</dbReference>